<dbReference type="GO" id="GO:0055052">
    <property type="term" value="C:ATP-binding cassette (ABC) transporter complex, substrate-binding subunit-containing"/>
    <property type="evidence" value="ECO:0007669"/>
    <property type="project" value="TreeGrafter"/>
</dbReference>
<evidence type="ECO:0000313" key="3">
    <source>
        <dbReference type="Proteomes" id="UP000231259"/>
    </source>
</evidence>
<accession>A0A2G8R9L3</accession>
<comment type="caution">
    <text evidence="2">The sequence shown here is derived from an EMBL/GenBank/DDBJ whole genome shotgun (WGS) entry which is preliminary data.</text>
</comment>
<keyword evidence="3" id="KW-1185">Reference proteome</keyword>
<dbReference type="GO" id="GO:0016887">
    <property type="term" value="F:ATP hydrolysis activity"/>
    <property type="evidence" value="ECO:0007669"/>
    <property type="project" value="InterPro"/>
</dbReference>
<dbReference type="InterPro" id="IPR003439">
    <property type="entry name" value="ABC_transporter-like_ATP-bd"/>
</dbReference>
<evidence type="ECO:0000313" key="2">
    <source>
        <dbReference type="EMBL" id="PIL18183.1"/>
    </source>
</evidence>
<gene>
    <name evidence="2" type="ORF">P775_21025</name>
</gene>
<dbReference type="AlphaFoldDB" id="A0A2G8R9L3"/>
<sequence>MQTAEGKLYIVALSSASAPMTHRAAAHLRIFRSFPTKASRASGQPLMAEVRLKNVTKRFVAVTVIPDLSVTVPDGSFTALVGPSGCGKSTLLRIIAGLETPSDGAVALELNASAVILVHNHPSGDPTPSLRISK</sequence>
<protein>
    <recommendedName>
        <fullName evidence="1">ABC transporter domain-containing protein</fullName>
    </recommendedName>
</protein>
<dbReference type="GO" id="GO:0005524">
    <property type="term" value="F:ATP binding"/>
    <property type="evidence" value="ECO:0007669"/>
    <property type="project" value="InterPro"/>
</dbReference>
<organism evidence="2 3">
    <name type="scientific">Puniceibacterium antarcticum</name>
    <dbReference type="NCBI Taxonomy" id="1206336"/>
    <lineage>
        <taxon>Bacteria</taxon>
        <taxon>Pseudomonadati</taxon>
        <taxon>Pseudomonadota</taxon>
        <taxon>Alphaproteobacteria</taxon>
        <taxon>Rhodobacterales</taxon>
        <taxon>Paracoccaceae</taxon>
        <taxon>Puniceibacterium</taxon>
    </lineage>
</organism>
<name>A0A2G8R9L3_9RHOB</name>
<dbReference type="PROSITE" id="PS01302">
    <property type="entry name" value="UPF0758"/>
    <property type="match status" value="1"/>
</dbReference>
<dbReference type="PANTHER" id="PTHR43875">
    <property type="entry name" value="MALTODEXTRIN IMPORT ATP-BINDING PROTEIN MSMX"/>
    <property type="match status" value="1"/>
</dbReference>
<evidence type="ECO:0000259" key="1">
    <source>
        <dbReference type="Pfam" id="PF00005"/>
    </source>
</evidence>
<reference evidence="2 3" key="1">
    <citation type="submission" date="2013-09" db="EMBL/GenBank/DDBJ databases">
        <title>Genome sequencing of Phaeobacter antarcticus sp. nov. SM1211.</title>
        <authorList>
            <person name="Zhang X.-Y."/>
            <person name="Liu C."/>
            <person name="Chen X.-L."/>
            <person name="Xie B.-B."/>
            <person name="Qin Q.-L."/>
            <person name="Rong J.-C."/>
            <person name="Zhang Y.-Z."/>
        </authorList>
    </citation>
    <scope>NUCLEOTIDE SEQUENCE [LARGE SCALE GENOMIC DNA]</scope>
    <source>
        <strain evidence="2 3">SM1211</strain>
    </source>
</reference>
<dbReference type="EMBL" id="AWWI01000133">
    <property type="protein sequence ID" value="PIL18183.1"/>
    <property type="molecule type" value="Genomic_DNA"/>
</dbReference>
<feature type="domain" description="ABC transporter" evidence="1">
    <location>
        <begin position="67"/>
        <end position="109"/>
    </location>
</feature>
<dbReference type="SUPFAM" id="SSF52540">
    <property type="entry name" value="P-loop containing nucleoside triphosphate hydrolases"/>
    <property type="match status" value="1"/>
</dbReference>
<dbReference type="InterPro" id="IPR020891">
    <property type="entry name" value="UPF0758_CS"/>
</dbReference>
<dbReference type="PANTHER" id="PTHR43875:SF1">
    <property type="entry name" value="OSMOPROTECTIVE COMPOUNDS UPTAKE ATP-BINDING PROTEIN GGTA"/>
    <property type="match status" value="1"/>
</dbReference>
<proteinExistence type="predicted"/>
<dbReference type="InterPro" id="IPR027417">
    <property type="entry name" value="P-loop_NTPase"/>
</dbReference>
<dbReference type="InterPro" id="IPR047641">
    <property type="entry name" value="ABC_transpr_MalK/UgpC-like"/>
</dbReference>
<dbReference type="Gene3D" id="3.40.50.300">
    <property type="entry name" value="P-loop containing nucleotide triphosphate hydrolases"/>
    <property type="match status" value="1"/>
</dbReference>
<dbReference type="Pfam" id="PF00005">
    <property type="entry name" value="ABC_tran"/>
    <property type="match status" value="1"/>
</dbReference>
<dbReference type="Proteomes" id="UP000231259">
    <property type="component" value="Unassembled WGS sequence"/>
</dbReference>